<keyword evidence="7 20" id="KW-0808">Transferase</keyword>
<dbReference type="Pfam" id="PF02518">
    <property type="entry name" value="HATPase_c"/>
    <property type="match status" value="1"/>
</dbReference>
<dbReference type="InterPro" id="IPR017055">
    <property type="entry name" value="Sig_transdc_His_kinase_DctB"/>
</dbReference>
<dbReference type="AlphaFoldDB" id="A0A1C3RI65"/>
<dbReference type="FunFam" id="1.10.287.130:FF:000049">
    <property type="entry name" value="C4-dicarboxylate transport sensor protein DctB"/>
    <property type="match status" value="1"/>
</dbReference>
<protein>
    <recommendedName>
        <fullName evidence="16">C4-dicarboxylate transport sensor protein DctB</fullName>
        <ecNumber evidence="3">2.7.13.3</ecNumber>
    </recommendedName>
</protein>
<dbReference type="GO" id="GO:0005886">
    <property type="term" value="C:plasma membrane"/>
    <property type="evidence" value="ECO:0007669"/>
    <property type="project" value="UniProtKB-SubCell"/>
</dbReference>
<evidence type="ECO:0000256" key="18">
    <source>
        <dbReference type="SAM" id="Phobius"/>
    </source>
</evidence>
<dbReference type="EC" id="2.7.13.3" evidence="3"/>
<keyword evidence="11" id="KW-0067">ATP-binding</keyword>
<dbReference type="InterPro" id="IPR005467">
    <property type="entry name" value="His_kinase_dom"/>
</dbReference>
<dbReference type="Gene3D" id="1.10.287.130">
    <property type="match status" value="1"/>
</dbReference>
<feature type="coiled-coil region" evidence="17">
    <location>
        <begin position="368"/>
        <end position="423"/>
    </location>
</feature>
<dbReference type="SMART" id="SM00388">
    <property type="entry name" value="HisKA"/>
    <property type="match status" value="1"/>
</dbReference>
<keyword evidence="4" id="KW-1003">Cell membrane</keyword>
<evidence type="ECO:0000256" key="13">
    <source>
        <dbReference type="ARBA" id="ARBA00023012"/>
    </source>
</evidence>
<evidence type="ECO:0000256" key="1">
    <source>
        <dbReference type="ARBA" id="ARBA00000085"/>
    </source>
</evidence>
<keyword evidence="5" id="KW-0997">Cell inner membrane</keyword>
<dbReference type="PRINTS" id="PR00344">
    <property type="entry name" value="BCTRLSENSOR"/>
</dbReference>
<feature type="transmembrane region" description="Helical" evidence="18">
    <location>
        <begin position="42"/>
        <end position="60"/>
    </location>
</feature>
<dbReference type="OrthoDB" id="7568856at2"/>
<dbReference type="InterPro" id="IPR036890">
    <property type="entry name" value="HATPase_C_sf"/>
</dbReference>
<dbReference type="InterPro" id="IPR036097">
    <property type="entry name" value="HisK_dim/P_sf"/>
</dbReference>
<dbReference type="STRING" id="1867952.MTBPR1_30330"/>
<dbReference type="EMBL" id="FLYE01000023">
    <property type="protein sequence ID" value="SCA56960.1"/>
    <property type="molecule type" value="Genomic_DNA"/>
</dbReference>
<name>A0A1C3RI65_9PROT</name>
<evidence type="ECO:0000259" key="19">
    <source>
        <dbReference type="PROSITE" id="PS50109"/>
    </source>
</evidence>
<dbReference type="InterPro" id="IPR003661">
    <property type="entry name" value="HisK_dim/P_dom"/>
</dbReference>
<keyword evidence="8 18" id="KW-0812">Transmembrane</keyword>
<dbReference type="RefSeq" id="WP_126465170.1">
    <property type="nucleotide sequence ID" value="NZ_FLYE01000023.1"/>
</dbReference>
<evidence type="ECO:0000256" key="9">
    <source>
        <dbReference type="ARBA" id="ARBA00022741"/>
    </source>
</evidence>
<accession>A0A1C3RI65</accession>
<keyword evidence="6" id="KW-0597">Phosphoprotein</keyword>
<evidence type="ECO:0000313" key="21">
    <source>
        <dbReference type="Proteomes" id="UP000231658"/>
    </source>
</evidence>
<evidence type="ECO:0000256" key="4">
    <source>
        <dbReference type="ARBA" id="ARBA00022475"/>
    </source>
</evidence>
<dbReference type="GO" id="GO:0000155">
    <property type="term" value="F:phosphorelay sensor kinase activity"/>
    <property type="evidence" value="ECO:0007669"/>
    <property type="project" value="InterPro"/>
</dbReference>
<dbReference type="Gene3D" id="3.30.565.10">
    <property type="entry name" value="Histidine kinase-like ATPase, C-terminal domain"/>
    <property type="match status" value="1"/>
</dbReference>
<evidence type="ECO:0000256" key="3">
    <source>
        <dbReference type="ARBA" id="ARBA00012438"/>
    </source>
</evidence>
<evidence type="ECO:0000256" key="7">
    <source>
        <dbReference type="ARBA" id="ARBA00022679"/>
    </source>
</evidence>
<keyword evidence="10" id="KW-0418">Kinase</keyword>
<evidence type="ECO:0000256" key="16">
    <source>
        <dbReference type="ARBA" id="ARBA00073143"/>
    </source>
</evidence>
<keyword evidence="14 18" id="KW-0472">Membrane</keyword>
<evidence type="ECO:0000256" key="10">
    <source>
        <dbReference type="ARBA" id="ARBA00022777"/>
    </source>
</evidence>
<dbReference type="Gene3D" id="3.30.450.20">
    <property type="entry name" value="PAS domain"/>
    <property type="match status" value="2"/>
</dbReference>
<dbReference type="InterPro" id="IPR004358">
    <property type="entry name" value="Sig_transdc_His_kin-like_C"/>
</dbReference>
<dbReference type="FunFam" id="3.30.450.20:FF:000127">
    <property type="entry name" value="C4-dicarboxylate transport sensor protein"/>
    <property type="match status" value="1"/>
</dbReference>
<dbReference type="CDD" id="cd00082">
    <property type="entry name" value="HisKA"/>
    <property type="match status" value="1"/>
</dbReference>
<evidence type="ECO:0000256" key="2">
    <source>
        <dbReference type="ARBA" id="ARBA00004429"/>
    </source>
</evidence>
<sequence length="654" mass="73754">MLKITQRSQADLNLMTDKSFELSQPELNGTTFDLLQNKSIKILLIVLLSIAMPLSLWGLAKWTHETALDNLRLQLDSRMKLYSSNIVSELEKYEYLPTILARDPILKSLFQDEKRAAHIDRANRHLSAIRETAEVSAVYVMDRQGKTIAASNWAEEGSFVGKNFQFRPYFKNAMAGKTGHYFALGTTSKIPGYYLSHPIGDSDKITGVVVVKVSVARLEEAWATANEEVVVTDSNGVIIITGHEEWKFRTLKPLSDEKRSALILTRQYSDAKLLPIDMGRENIVDDQTRRIAIRHPLVDAPDAKNWEDIYIRSRSVLGTDWTIHYIFREANLRDDVINTLILAAFAWLVIILSFLYILQRRNMITHRLEFQERHQKTLEEAAIQLEHRVDRRTKALSEANQRLEEEIQERLKAEDDLHMAQDELVQAGKLAALGQMAAGITHEMNQPLTAIRSYSDNATILLERNRLDDVHSNLEQISDLCARLGKISGQLKVFSRKTPSEKEPISLSKVINETLALLESSAKMGNIDIHNAIGETDAMVLGEAIRLEQVLINILRNALDAMTDQDKAAIWISAEQSQTRMSIIIRDNGPGFKKDELDRIFDPFFTTKEVGKGLGLGLSISSRIIQDFGGVLKAHNHEDGGAVFTIELLQASHG</sequence>
<dbReference type="Pfam" id="PF00512">
    <property type="entry name" value="HisKA"/>
    <property type="match status" value="1"/>
</dbReference>
<evidence type="ECO:0000256" key="11">
    <source>
        <dbReference type="ARBA" id="ARBA00022840"/>
    </source>
</evidence>
<dbReference type="InterPro" id="IPR003594">
    <property type="entry name" value="HATPase_dom"/>
</dbReference>
<dbReference type="SUPFAM" id="SSF55874">
    <property type="entry name" value="ATPase domain of HSP90 chaperone/DNA topoisomerase II/histidine kinase"/>
    <property type="match status" value="1"/>
</dbReference>
<keyword evidence="13" id="KW-0902">Two-component regulatory system</keyword>
<dbReference type="PROSITE" id="PS50109">
    <property type="entry name" value="HIS_KIN"/>
    <property type="match status" value="1"/>
</dbReference>
<evidence type="ECO:0000256" key="17">
    <source>
        <dbReference type="SAM" id="Coils"/>
    </source>
</evidence>
<evidence type="ECO:0000313" key="20">
    <source>
        <dbReference type="EMBL" id="SCA56960.1"/>
    </source>
</evidence>
<evidence type="ECO:0000256" key="6">
    <source>
        <dbReference type="ARBA" id="ARBA00022553"/>
    </source>
</evidence>
<keyword evidence="9" id="KW-0547">Nucleotide-binding</keyword>
<evidence type="ECO:0000256" key="14">
    <source>
        <dbReference type="ARBA" id="ARBA00023136"/>
    </source>
</evidence>
<feature type="domain" description="Histidine kinase" evidence="19">
    <location>
        <begin position="439"/>
        <end position="652"/>
    </location>
</feature>
<gene>
    <name evidence="20" type="ORF">MTBPR1_30330</name>
</gene>
<dbReference type="Gene3D" id="6.10.250.3020">
    <property type="match status" value="1"/>
</dbReference>
<comment type="catalytic activity">
    <reaction evidence="1">
        <text>ATP + protein L-histidine = ADP + protein N-phospho-L-histidine.</text>
        <dbReference type="EC" id="2.7.13.3"/>
    </reaction>
</comment>
<dbReference type="GO" id="GO:0005524">
    <property type="term" value="F:ATP binding"/>
    <property type="evidence" value="ECO:0007669"/>
    <property type="project" value="UniProtKB-KW"/>
</dbReference>
<evidence type="ECO:0000256" key="8">
    <source>
        <dbReference type="ARBA" id="ARBA00022692"/>
    </source>
</evidence>
<dbReference type="InterPro" id="IPR033479">
    <property type="entry name" value="dCache_1"/>
</dbReference>
<evidence type="ECO:0000256" key="12">
    <source>
        <dbReference type="ARBA" id="ARBA00022989"/>
    </source>
</evidence>
<dbReference type="PIRSF" id="PIRSF036431">
    <property type="entry name" value="STHK_DctB"/>
    <property type="match status" value="1"/>
</dbReference>
<dbReference type="PANTHER" id="PTHR43065:SF46">
    <property type="entry name" value="C4-DICARBOXYLATE TRANSPORT SENSOR PROTEIN DCTB"/>
    <property type="match status" value="1"/>
</dbReference>
<keyword evidence="21" id="KW-1185">Reference proteome</keyword>
<dbReference type="InterPro" id="IPR029151">
    <property type="entry name" value="Sensor-like_sf"/>
</dbReference>
<reference evidence="20 21" key="1">
    <citation type="submission" date="2016-07" db="EMBL/GenBank/DDBJ databases">
        <authorList>
            <person name="Lefevre C.T."/>
        </authorList>
    </citation>
    <scope>NUCLEOTIDE SEQUENCE [LARGE SCALE GENOMIC DNA]</scope>
    <source>
        <strain evidence="20">PR1</strain>
    </source>
</reference>
<proteinExistence type="predicted"/>
<feature type="transmembrane region" description="Helical" evidence="18">
    <location>
        <begin position="336"/>
        <end position="358"/>
    </location>
</feature>
<dbReference type="Proteomes" id="UP000231658">
    <property type="component" value="Unassembled WGS sequence"/>
</dbReference>
<dbReference type="SUPFAM" id="SSF103190">
    <property type="entry name" value="Sensory domain-like"/>
    <property type="match status" value="1"/>
</dbReference>
<keyword evidence="17" id="KW-0175">Coiled coil</keyword>
<dbReference type="SMART" id="SM00387">
    <property type="entry name" value="HATPase_c"/>
    <property type="match status" value="1"/>
</dbReference>
<evidence type="ECO:0000256" key="15">
    <source>
        <dbReference type="ARBA" id="ARBA00059004"/>
    </source>
</evidence>
<comment type="subcellular location">
    <subcellularLocation>
        <location evidence="2">Cell inner membrane</location>
        <topology evidence="2">Multi-pass membrane protein</topology>
    </subcellularLocation>
</comment>
<comment type="function">
    <text evidence="15">Member of the two-component regulatory system DctB/DctD involved in the transport of C4-dicarboxylates. DctB functions as a membrane-associated protein kinase that phosphorylates DctD in response to environmental signals.</text>
</comment>
<organism evidence="20 21">
    <name type="scientific">Candidatus Terasakiella magnetica</name>
    <dbReference type="NCBI Taxonomy" id="1867952"/>
    <lineage>
        <taxon>Bacteria</taxon>
        <taxon>Pseudomonadati</taxon>
        <taxon>Pseudomonadota</taxon>
        <taxon>Alphaproteobacteria</taxon>
        <taxon>Rhodospirillales</taxon>
        <taxon>Terasakiellaceae</taxon>
        <taxon>Terasakiella</taxon>
    </lineage>
</organism>
<evidence type="ECO:0000256" key="5">
    <source>
        <dbReference type="ARBA" id="ARBA00022519"/>
    </source>
</evidence>
<dbReference type="SUPFAM" id="SSF47384">
    <property type="entry name" value="Homodimeric domain of signal transducing histidine kinase"/>
    <property type="match status" value="1"/>
</dbReference>
<dbReference type="Pfam" id="PF02743">
    <property type="entry name" value="dCache_1"/>
    <property type="match status" value="1"/>
</dbReference>
<keyword evidence="12 18" id="KW-1133">Transmembrane helix</keyword>
<dbReference type="PANTHER" id="PTHR43065">
    <property type="entry name" value="SENSOR HISTIDINE KINASE"/>
    <property type="match status" value="1"/>
</dbReference>